<evidence type="ECO:0000313" key="1">
    <source>
        <dbReference type="EMBL" id="KAL3271657.1"/>
    </source>
</evidence>
<accession>A0ABD2MZL6</accession>
<proteinExistence type="predicted"/>
<sequence length="698" mass="74978">MSFTNSYLQPNDILGINIGDLHAGIDTNIFSKLKNDLEQGTKALMGSNTDTTTKVNINNLKNILGVNIGDLHAGINTNILSKLQNDLQALMGGKINTVTNTETPGKNPNDILGINIGDLHAGIDTNIFSKLKNDLERGTKALMGGNTDTTTKVNINNPKDILGVNIGDLHAGINTNILSKLQNDLQALMGGQINTVENTETPGKNPKDILSVNIGDLHAGINTNILSKLQNDIQAFMGGKINTVTNTETTDKNPKDILGVDIGDLHAGINTNILSKLQNDLQALMGGKINTVTNTKTTDKNPNEIVYINIGNLHAGIDFNIISQLISDIEEGVKVLMNGIIYFKTKANNGKPNEIIGGNIGDLNTGFNINILYKLKDCLQDSAEALKGDGNLNGKTEDKNEEEIDTNNVSSLDEIITESENTLSPEGEPEVSLSRIEETVIPTSSISSIVNHPEEEVTSSNELSVADVASSVVTNEEFSISPSDVSTIRNSLHEEKLSTNIPLDLSTEAIPLQEEVMDVSSNEDTSNSLLLEEHTIPSINRPSTENSLQQDFSSENTPLNKFSIGEVSMEEESTISIVTLLTTENPLGNEVSDTNESQEGSSISLPPKNLIEESISKISKNKLSSLLNNISSIKSLVKSDKSQPGETSKLTSNGRLISKDGNVGSFSQIISSSAGVKKAKPKSHKIVTYEVIQPRVIS</sequence>
<organism evidence="1 2">
    <name type="scientific">Cryptolaemus montrouzieri</name>
    <dbReference type="NCBI Taxonomy" id="559131"/>
    <lineage>
        <taxon>Eukaryota</taxon>
        <taxon>Metazoa</taxon>
        <taxon>Ecdysozoa</taxon>
        <taxon>Arthropoda</taxon>
        <taxon>Hexapoda</taxon>
        <taxon>Insecta</taxon>
        <taxon>Pterygota</taxon>
        <taxon>Neoptera</taxon>
        <taxon>Endopterygota</taxon>
        <taxon>Coleoptera</taxon>
        <taxon>Polyphaga</taxon>
        <taxon>Cucujiformia</taxon>
        <taxon>Coccinelloidea</taxon>
        <taxon>Coccinellidae</taxon>
        <taxon>Scymninae</taxon>
        <taxon>Scymnini</taxon>
        <taxon>Cryptolaemus</taxon>
    </lineage>
</organism>
<evidence type="ECO:0000313" key="2">
    <source>
        <dbReference type="Proteomes" id="UP001516400"/>
    </source>
</evidence>
<dbReference type="EMBL" id="JABFTP020000042">
    <property type="protein sequence ID" value="KAL3271657.1"/>
    <property type="molecule type" value="Genomic_DNA"/>
</dbReference>
<dbReference type="AlphaFoldDB" id="A0ABD2MZL6"/>
<comment type="caution">
    <text evidence="1">The sequence shown here is derived from an EMBL/GenBank/DDBJ whole genome shotgun (WGS) entry which is preliminary data.</text>
</comment>
<dbReference type="Proteomes" id="UP001516400">
    <property type="component" value="Unassembled WGS sequence"/>
</dbReference>
<gene>
    <name evidence="1" type="ORF">HHI36_022131</name>
</gene>
<reference evidence="1 2" key="1">
    <citation type="journal article" date="2021" name="BMC Biol.">
        <title>Horizontally acquired antibacterial genes associated with adaptive radiation of ladybird beetles.</title>
        <authorList>
            <person name="Li H.S."/>
            <person name="Tang X.F."/>
            <person name="Huang Y.H."/>
            <person name="Xu Z.Y."/>
            <person name="Chen M.L."/>
            <person name="Du X.Y."/>
            <person name="Qiu B.Y."/>
            <person name="Chen P.T."/>
            <person name="Zhang W."/>
            <person name="Slipinski A."/>
            <person name="Escalona H.E."/>
            <person name="Waterhouse R.M."/>
            <person name="Zwick A."/>
            <person name="Pang H."/>
        </authorList>
    </citation>
    <scope>NUCLEOTIDE SEQUENCE [LARGE SCALE GENOMIC DNA]</scope>
    <source>
        <strain evidence="1">SYSU2018</strain>
    </source>
</reference>
<keyword evidence="2" id="KW-1185">Reference proteome</keyword>
<protein>
    <submittedName>
        <fullName evidence="1">Uncharacterized protein</fullName>
    </submittedName>
</protein>
<name>A0ABD2MZL6_9CUCU</name>